<proteinExistence type="predicted"/>
<dbReference type="Proteomes" id="UP000265520">
    <property type="component" value="Unassembled WGS sequence"/>
</dbReference>
<protein>
    <submittedName>
        <fullName evidence="2">Uncharacterized protein</fullName>
    </submittedName>
</protein>
<keyword evidence="3" id="KW-1185">Reference proteome</keyword>
<evidence type="ECO:0000256" key="1">
    <source>
        <dbReference type="SAM" id="MobiDB-lite"/>
    </source>
</evidence>
<feature type="non-terminal residue" evidence="2">
    <location>
        <position position="113"/>
    </location>
</feature>
<comment type="caution">
    <text evidence="2">The sequence shown here is derived from an EMBL/GenBank/DDBJ whole genome shotgun (WGS) entry which is preliminary data.</text>
</comment>
<evidence type="ECO:0000313" key="2">
    <source>
        <dbReference type="EMBL" id="MCI39150.1"/>
    </source>
</evidence>
<sequence>MTELYLKENPFESKKDESNDGATGMSSAAHDVEASVKASETLGLENPRNTENLWDPVLKSCDNPIDDTGASDGGKIDSVADFLKGIVPESKAMPDADTSVGQENLENVVIPES</sequence>
<reference evidence="2 3" key="1">
    <citation type="journal article" date="2018" name="Front. Plant Sci.">
        <title>Red Clover (Trifolium pratense) and Zigzag Clover (T. medium) - A Picture of Genomic Similarities and Differences.</title>
        <authorList>
            <person name="Dluhosova J."/>
            <person name="Istvanek J."/>
            <person name="Nedelnik J."/>
            <person name="Repkova J."/>
        </authorList>
    </citation>
    <scope>NUCLEOTIDE SEQUENCE [LARGE SCALE GENOMIC DNA]</scope>
    <source>
        <strain evidence="3">cv. 10/8</strain>
        <tissue evidence="2">Leaf</tissue>
    </source>
</reference>
<organism evidence="2 3">
    <name type="scientific">Trifolium medium</name>
    <dbReference type="NCBI Taxonomy" id="97028"/>
    <lineage>
        <taxon>Eukaryota</taxon>
        <taxon>Viridiplantae</taxon>
        <taxon>Streptophyta</taxon>
        <taxon>Embryophyta</taxon>
        <taxon>Tracheophyta</taxon>
        <taxon>Spermatophyta</taxon>
        <taxon>Magnoliopsida</taxon>
        <taxon>eudicotyledons</taxon>
        <taxon>Gunneridae</taxon>
        <taxon>Pentapetalae</taxon>
        <taxon>rosids</taxon>
        <taxon>fabids</taxon>
        <taxon>Fabales</taxon>
        <taxon>Fabaceae</taxon>
        <taxon>Papilionoideae</taxon>
        <taxon>50 kb inversion clade</taxon>
        <taxon>NPAAA clade</taxon>
        <taxon>Hologalegina</taxon>
        <taxon>IRL clade</taxon>
        <taxon>Trifolieae</taxon>
        <taxon>Trifolium</taxon>
    </lineage>
</organism>
<accession>A0A392RTN5</accession>
<evidence type="ECO:0000313" key="3">
    <source>
        <dbReference type="Proteomes" id="UP000265520"/>
    </source>
</evidence>
<feature type="region of interest" description="Disordered" evidence="1">
    <location>
        <begin position="92"/>
        <end position="113"/>
    </location>
</feature>
<feature type="region of interest" description="Disordered" evidence="1">
    <location>
        <begin position="1"/>
        <end position="57"/>
    </location>
</feature>
<dbReference type="AlphaFoldDB" id="A0A392RTN5"/>
<feature type="compositionally biased region" description="Basic and acidic residues" evidence="1">
    <location>
        <begin position="1"/>
        <end position="18"/>
    </location>
</feature>
<name>A0A392RTN5_9FABA</name>
<dbReference type="EMBL" id="LXQA010264217">
    <property type="protein sequence ID" value="MCI39150.1"/>
    <property type="molecule type" value="Genomic_DNA"/>
</dbReference>